<evidence type="ECO:0000313" key="3">
    <source>
        <dbReference type="EMBL" id="GAP12810.1"/>
    </source>
</evidence>
<dbReference type="EMBL" id="DF967972">
    <property type="protein sequence ID" value="GAP12810.1"/>
    <property type="molecule type" value="Genomic_DNA"/>
</dbReference>
<evidence type="ECO:0000313" key="4">
    <source>
        <dbReference type="Proteomes" id="UP000055060"/>
    </source>
</evidence>
<dbReference type="InterPro" id="IPR020616">
    <property type="entry name" value="Thiolase_N"/>
</dbReference>
<feature type="domain" description="Thiolase C-terminal" evidence="2">
    <location>
        <begin position="246"/>
        <end position="391"/>
    </location>
</feature>
<dbReference type="CDD" id="cd00829">
    <property type="entry name" value="SCP-x_thiolase"/>
    <property type="match status" value="1"/>
</dbReference>
<protein>
    <submittedName>
        <fullName evidence="3">Acetyl-CoA acetyltransferase</fullName>
    </submittedName>
</protein>
<accession>A0A0S7BH75</accession>
<dbReference type="Gene3D" id="3.40.47.10">
    <property type="match status" value="1"/>
</dbReference>
<dbReference type="RefSeq" id="WP_075072207.1">
    <property type="nucleotide sequence ID" value="NZ_DF967972.1"/>
</dbReference>
<keyword evidence="3" id="KW-0808">Transferase</keyword>
<dbReference type="PIRSF" id="PIRSF000429">
    <property type="entry name" value="Ac-CoA_Ac_transf"/>
    <property type="match status" value="1"/>
</dbReference>
<gene>
    <name evidence="3" type="ORF">LARV_00546</name>
</gene>
<dbReference type="Pfam" id="PF22691">
    <property type="entry name" value="Thiolase_C_1"/>
    <property type="match status" value="1"/>
</dbReference>
<reference evidence="3" key="1">
    <citation type="submission" date="2015-07" db="EMBL/GenBank/DDBJ databases">
        <title>Draft Genome Sequences of Anaerolinea thermolimosa IMO-1, Bellilinea caldifistulae GOMI-1, Leptolinea tardivitalis YMTK-2, Levilinea saccharolytica KIBI-1,Longilinea arvoryzae KOME-1, Previously Described as Members of the Anaerolineaceae (Chloroflexi).</title>
        <authorList>
            <person name="Sekiguchi Y."/>
            <person name="Ohashi A."/>
            <person name="Matsuura N."/>
            <person name="Tourlousse M.D."/>
        </authorList>
    </citation>
    <scope>NUCLEOTIDE SEQUENCE [LARGE SCALE GENOMIC DNA]</scope>
    <source>
        <strain evidence="3">KOME-1</strain>
    </source>
</reference>
<dbReference type="STRING" id="360412.LARV_00546"/>
<keyword evidence="4" id="KW-1185">Reference proteome</keyword>
<dbReference type="InterPro" id="IPR055140">
    <property type="entry name" value="Thiolase_C_2"/>
</dbReference>
<name>A0A0S7BH75_9CHLR</name>
<dbReference type="OrthoDB" id="9785768at2"/>
<dbReference type="AlphaFoldDB" id="A0A0S7BH75"/>
<feature type="domain" description="Thiolase N-terminal" evidence="1">
    <location>
        <begin position="4"/>
        <end position="199"/>
    </location>
</feature>
<proteinExistence type="predicted"/>
<dbReference type="InterPro" id="IPR016039">
    <property type="entry name" value="Thiolase-like"/>
</dbReference>
<dbReference type="PANTHER" id="PTHR42870:SF1">
    <property type="entry name" value="NON-SPECIFIC LIPID-TRANSFER PROTEIN-LIKE 2"/>
    <property type="match status" value="1"/>
</dbReference>
<dbReference type="InterPro" id="IPR002155">
    <property type="entry name" value="Thiolase"/>
</dbReference>
<sequence length="391" mass="40774">MREVVIAGIGQIPVGEHWELSLRTLAARAISAARKDANNLRPDQGALRPDALYIGNLLASVLSHQANLGALVAGNSGLEGIEAYTVEAGEASGAGAMHAGYLAVASGLVDTALVLGVEKYTDMVGPETEAAVSQVMDTDYEGMQGLTPYGLAGLVARRYFYETGAPRSALMPFALIAHENGAGNPNAMYRKAIKPAVYESAEALADPLNMYDLAPYADGAAAVLLTTPEKLSAEERQRAVRVTGSGVSIDTLALHDRPEPLAFEAVRRAVDTACQQAGVLPGEMNLFETWDSASIYALISLEAVGLAPRGEGWKPAQAGEFGLHGRMPILTLGGNKARGFPIGAAGVYQIVEAAIQLRGEAGPNQVPGARRALTLALGGPASTAIAHVLER</sequence>
<dbReference type="PANTHER" id="PTHR42870">
    <property type="entry name" value="ACETYL-COA C-ACETYLTRANSFERASE"/>
    <property type="match status" value="1"/>
</dbReference>
<dbReference type="Pfam" id="PF00108">
    <property type="entry name" value="Thiolase_N"/>
    <property type="match status" value="1"/>
</dbReference>
<dbReference type="SUPFAM" id="SSF53901">
    <property type="entry name" value="Thiolase-like"/>
    <property type="match status" value="2"/>
</dbReference>
<dbReference type="Proteomes" id="UP000055060">
    <property type="component" value="Unassembled WGS sequence"/>
</dbReference>
<evidence type="ECO:0000259" key="1">
    <source>
        <dbReference type="Pfam" id="PF00108"/>
    </source>
</evidence>
<evidence type="ECO:0000259" key="2">
    <source>
        <dbReference type="Pfam" id="PF22691"/>
    </source>
</evidence>
<organism evidence="3">
    <name type="scientific">Longilinea arvoryzae</name>
    <dbReference type="NCBI Taxonomy" id="360412"/>
    <lineage>
        <taxon>Bacteria</taxon>
        <taxon>Bacillati</taxon>
        <taxon>Chloroflexota</taxon>
        <taxon>Anaerolineae</taxon>
        <taxon>Anaerolineales</taxon>
        <taxon>Anaerolineaceae</taxon>
        <taxon>Longilinea</taxon>
    </lineage>
</organism>
<dbReference type="GO" id="GO:0016747">
    <property type="term" value="F:acyltransferase activity, transferring groups other than amino-acyl groups"/>
    <property type="evidence" value="ECO:0007669"/>
    <property type="project" value="InterPro"/>
</dbReference>